<accession>A0AAU7QD14</accession>
<dbReference type="PANTHER" id="PTHR13789:SF318">
    <property type="entry name" value="GERANYLGERANYL DIPHOSPHATE REDUCTASE"/>
    <property type="match status" value="1"/>
</dbReference>
<evidence type="ECO:0000313" key="7">
    <source>
        <dbReference type="EMBL" id="XBS70236.1"/>
    </source>
</evidence>
<evidence type="ECO:0000256" key="2">
    <source>
        <dbReference type="ARBA" id="ARBA00022630"/>
    </source>
</evidence>
<keyword evidence="2" id="KW-0285">Flavoprotein</keyword>
<dbReference type="SUPFAM" id="SSF51905">
    <property type="entry name" value="FAD/NAD(P)-binding domain"/>
    <property type="match status" value="1"/>
</dbReference>
<dbReference type="AlphaFoldDB" id="A0AAU7QD14"/>
<dbReference type="GO" id="GO:0071949">
    <property type="term" value="F:FAD binding"/>
    <property type="evidence" value="ECO:0007669"/>
    <property type="project" value="InterPro"/>
</dbReference>
<dbReference type="InterPro" id="IPR050493">
    <property type="entry name" value="FAD-dep_Monooxygenase_BioMet"/>
</dbReference>
<gene>
    <name evidence="7" type="ORF">ABK905_02870</name>
</gene>
<dbReference type="SUPFAM" id="SSF54373">
    <property type="entry name" value="FAD-linked reductases, C-terminal domain"/>
    <property type="match status" value="1"/>
</dbReference>
<evidence type="ECO:0000259" key="6">
    <source>
        <dbReference type="Pfam" id="PF01494"/>
    </source>
</evidence>
<evidence type="ECO:0000256" key="3">
    <source>
        <dbReference type="ARBA" id="ARBA00022827"/>
    </source>
</evidence>
<comment type="cofactor">
    <cofactor evidence="1">
        <name>FAD</name>
        <dbReference type="ChEBI" id="CHEBI:57692"/>
    </cofactor>
</comment>
<feature type="domain" description="FAD-binding" evidence="6">
    <location>
        <begin position="5"/>
        <end position="341"/>
    </location>
</feature>
<dbReference type="Pfam" id="PF01494">
    <property type="entry name" value="FAD_binding_3"/>
    <property type="match status" value="1"/>
</dbReference>
<protein>
    <submittedName>
        <fullName evidence="7">FAD-dependent monooxygenase</fullName>
    </submittedName>
</protein>
<keyword evidence="3" id="KW-0274">FAD</keyword>
<dbReference type="PANTHER" id="PTHR13789">
    <property type="entry name" value="MONOOXYGENASE"/>
    <property type="match status" value="1"/>
</dbReference>
<name>A0AAU7QD14_9GAMM</name>
<organism evidence="7">
    <name type="scientific">Acerihabitans sp. KWT182</name>
    <dbReference type="NCBI Taxonomy" id="3157919"/>
    <lineage>
        <taxon>Bacteria</taxon>
        <taxon>Pseudomonadati</taxon>
        <taxon>Pseudomonadota</taxon>
        <taxon>Gammaproteobacteria</taxon>
        <taxon>Enterobacterales</taxon>
        <taxon>Pectobacteriaceae</taxon>
        <taxon>Acerihabitans</taxon>
    </lineage>
</organism>
<keyword evidence="4" id="KW-0560">Oxidoreductase</keyword>
<dbReference type="PRINTS" id="PR00420">
    <property type="entry name" value="RNGMNOXGNASE"/>
</dbReference>
<dbReference type="Gene3D" id="3.50.50.60">
    <property type="entry name" value="FAD/NAD(P)-binding domain"/>
    <property type="match status" value="1"/>
</dbReference>
<reference evidence="7" key="1">
    <citation type="submission" date="2024-06" db="EMBL/GenBank/DDBJ databases">
        <authorList>
            <person name="Coelho C."/>
            <person name="Bento M."/>
            <person name="Garcia E."/>
            <person name="Camelo A."/>
            <person name="Brandao I."/>
            <person name="Espirito Santo C."/>
            <person name="Trovao J."/>
            <person name="Verissimo A."/>
            <person name="Costa J."/>
            <person name="Tiago I."/>
        </authorList>
    </citation>
    <scope>NUCLEOTIDE SEQUENCE</scope>
    <source>
        <strain evidence="7">KWT182</strain>
    </source>
</reference>
<evidence type="ECO:0000256" key="5">
    <source>
        <dbReference type="ARBA" id="ARBA00023033"/>
    </source>
</evidence>
<evidence type="ECO:0000256" key="4">
    <source>
        <dbReference type="ARBA" id="ARBA00023002"/>
    </source>
</evidence>
<dbReference type="GO" id="GO:0004497">
    <property type="term" value="F:monooxygenase activity"/>
    <property type="evidence" value="ECO:0007669"/>
    <property type="project" value="UniProtKB-KW"/>
</dbReference>
<dbReference type="InterPro" id="IPR002938">
    <property type="entry name" value="FAD-bd"/>
</dbReference>
<proteinExistence type="predicted"/>
<keyword evidence="5 7" id="KW-0503">Monooxygenase</keyword>
<dbReference type="InterPro" id="IPR036188">
    <property type="entry name" value="FAD/NAD-bd_sf"/>
</dbReference>
<sequence length="413" mass="45546">MNRKLRVGVIGGGIGGAALMASLRQRGMEAHLFERTTAFREVGAGVQMSPNAVKVLQALGLQDALNRLGYVPKAVIGRHWRNGRENFRTPLDDCRRTFGTDYYHLHRADLLAMLVDLIDPGQVTMNAHCISVINHGKTAVAHFSDHEDFEADVIVGADGVHSVVRDSLFGAEAPLFTGNICWRAVIPAATHPEFISPFTEVWQGPNGHVVTYAISGGNALNIVAVSETPHWMAESWHVPSSREELLLAFTGWHPDVIRKLSAAQNVFKWGLFDRDPMAQWSIEHITLLGDAAHPMLPFLAQGAAMALEDGHILAALLAVPGLDAVDALRQYETERLPRTGRVQLSARARGKRFHLPSPWQQFKRDFGYKLKTLLSPHTAGRDAHWVFSYDVTAFRPAERRVPPSAVVPEPVNG</sequence>
<evidence type="ECO:0000256" key="1">
    <source>
        <dbReference type="ARBA" id="ARBA00001974"/>
    </source>
</evidence>
<dbReference type="EMBL" id="CP157947">
    <property type="protein sequence ID" value="XBS70236.1"/>
    <property type="molecule type" value="Genomic_DNA"/>
</dbReference>